<dbReference type="Pfam" id="PF00439">
    <property type="entry name" value="Bromodomain"/>
    <property type="match status" value="1"/>
</dbReference>
<dbReference type="InterPro" id="IPR001487">
    <property type="entry name" value="Bromodomain"/>
</dbReference>
<dbReference type="Proteomes" id="UP001500889">
    <property type="component" value="Chromosome O"/>
</dbReference>
<dbReference type="PANTHER" id="PTHR22880">
    <property type="entry name" value="FALZ-RELATED BROMODOMAIN-CONTAINING PROTEINS"/>
    <property type="match status" value="1"/>
</dbReference>
<protein>
    <recommendedName>
        <fullName evidence="4">Bromo domain-containing protein</fullName>
    </recommendedName>
</protein>
<proteinExistence type="predicted"/>
<dbReference type="SUPFAM" id="SSF47370">
    <property type="entry name" value="Bromodomain"/>
    <property type="match status" value="1"/>
</dbReference>
<sequence length="305" mass="35340">MSKVMEHQNMNCIEALKRRQRILGRVEPEVMPKVGSEGLYTNRLHWFKLNVLEKLAKKKYAADFLKPFNNPNFYEINKNPLDMGIIMKRIDNRYYLTLAEAVRDFRIMLDNYCEYFAPYDDIGKRMGRSLLKLMLHRPVGPEVPLTRHPRLASLKAVYGKTHKRIAESATWQSQCEAKLRKFRLFARNLQQPFARTLLGKCYYLKKQLSEGHFRTREQFMAEFQSILHDFRNPCERYLHSTGYPEIPKKPSLEELMDGSGSDSVSEISCDCESCNDSSCGCSCSCQDSSLSSDSDNESPAKRANF</sequence>
<reference evidence="5 6" key="1">
    <citation type="submission" date="2024-02" db="EMBL/GenBank/DDBJ databases">
        <title>A chromosome-level genome assembly of Drosophila madeirensis, a fruit fly species endemic to Madeira island.</title>
        <authorList>
            <person name="Tomihara K."/>
            <person name="Llopart A."/>
            <person name="Yamamoto D."/>
        </authorList>
    </citation>
    <scope>NUCLEOTIDE SEQUENCE [LARGE SCALE GENOMIC DNA]</scope>
    <source>
        <strain evidence="5 6">RF1</strain>
    </source>
</reference>
<evidence type="ECO:0000259" key="4">
    <source>
        <dbReference type="PROSITE" id="PS50014"/>
    </source>
</evidence>
<dbReference type="GO" id="GO:0000785">
    <property type="term" value="C:chromatin"/>
    <property type="evidence" value="ECO:0007669"/>
    <property type="project" value="TreeGrafter"/>
</dbReference>
<evidence type="ECO:0000313" key="6">
    <source>
        <dbReference type="Proteomes" id="UP001500889"/>
    </source>
</evidence>
<dbReference type="EMBL" id="AP029263">
    <property type="protein sequence ID" value="BFF92051.1"/>
    <property type="molecule type" value="Genomic_DNA"/>
</dbReference>
<feature type="region of interest" description="Disordered" evidence="3">
    <location>
        <begin position="286"/>
        <end position="305"/>
    </location>
</feature>
<dbReference type="InterPro" id="IPR036427">
    <property type="entry name" value="Bromodomain-like_sf"/>
</dbReference>
<keyword evidence="6" id="KW-1185">Reference proteome</keyword>
<dbReference type="InterPro" id="IPR050935">
    <property type="entry name" value="Bromo_chromatin_reader"/>
</dbReference>
<dbReference type="GO" id="GO:0006355">
    <property type="term" value="P:regulation of DNA-templated transcription"/>
    <property type="evidence" value="ECO:0007669"/>
    <property type="project" value="TreeGrafter"/>
</dbReference>
<keyword evidence="1 2" id="KW-0103">Bromodomain</keyword>
<dbReference type="PANTHER" id="PTHR22880:SF225">
    <property type="entry name" value="BROMODOMAIN-CONTAINING PROTEIN BET-1-RELATED"/>
    <property type="match status" value="1"/>
</dbReference>
<organism evidence="5 6">
    <name type="scientific">Drosophila madeirensis</name>
    <name type="common">Fruit fly</name>
    <dbReference type="NCBI Taxonomy" id="30013"/>
    <lineage>
        <taxon>Eukaryota</taxon>
        <taxon>Metazoa</taxon>
        <taxon>Ecdysozoa</taxon>
        <taxon>Arthropoda</taxon>
        <taxon>Hexapoda</taxon>
        <taxon>Insecta</taxon>
        <taxon>Pterygota</taxon>
        <taxon>Neoptera</taxon>
        <taxon>Endopterygota</taxon>
        <taxon>Diptera</taxon>
        <taxon>Brachycera</taxon>
        <taxon>Muscomorpha</taxon>
        <taxon>Ephydroidea</taxon>
        <taxon>Drosophilidae</taxon>
        <taxon>Drosophila</taxon>
        <taxon>Sophophora</taxon>
    </lineage>
</organism>
<dbReference type="PRINTS" id="PR00503">
    <property type="entry name" value="BROMODOMAIN"/>
</dbReference>
<dbReference type="AlphaFoldDB" id="A0AAU9F8N6"/>
<name>A0AAU9F8N6_DROMD</name>
<dbReference type="GO" id="GO:0005634">
    <property type="term" value="C:nucleus"/>
    <property type="evidence" value="ECO:0007669"/>
    <property type="project" value="TreeGrafter"/>
</dbReference>
<accession>A0AAU9F8N6</accession>
<dbReference type="PROSITE" id="PS50014">
    <property type="entry name" value="BROMODOMAIN_2"/>
    <property type="match status" value="1"/>
</dbReference>
<feature type="domain" description="Bromo" evidence="4">
    <location>
        <begin position="71"/>
        <end position="123"/>
    </location>
</feature>
<evidence type="ECO:0000256" key="2">
    <source>
        <dbReference type="PROSITE-ProRule" id="PRU00035"/>
    </source>
</evidence>
<evidence type="ECO:0000256" key="3">
    <source>
        <dbReference type="SAM" id="MobiDB-lite"/>
    </source>
</evidence>
<dbReference type="Gene3D" id="1.20.920.10">
    <property type="entry name" value="Bromodomain-like"/>
    <property type="match status" value="1"/>
</dbReference>
<dbReference type="GO" id="GO:0006338">
    <property type="term" value="P:chromatin remodeling"/>
    <property type="evidence" value="ECO:0007669"/>
    <property type="project" value="TreeGrafter"/>
</dbReference>
<evidence type="ECO:0000313" key="5">
    <source>
        <dbReference type="EMBL" id="BFF92051.1"/>
    </source>
</evidence>
<gene>
    <name evidence="5" type="ORF">DMAD_10192</name>
</gene>
<evidence type="ECO:0000256" key="1">
    <source>
        <dbReference type="ARBA" id="ARBA00023117"/>
    </source>
</evidence>
<dbReference type="SMART" id="SM00297">
    <property type="entry name" value="BROMO"/>
    <property type="match status" value="1"/>
</dbReference>